<dbReference type="Proteomes" id="UP000192656">
    <property type="component" value="Unassembled WGS sequence"/>
</dbReference>
<dbReference type="STRING" id="937218.SAMN06297251_11116"/>
<protein>
    <recommendedName>
        <fullName evidence="5">Beta-barrel assembly machine subunit BamF</fullName>
    </recommendedName>
</protein>
<evidence type="ECO:0008006" key="5">
    <source>
        <dbReference type="Google" id="ProtNLM"/>
    </source>
</evidence>
<evidence type="ECO:0000313" key="3">
    <source>
        <dbReference type="EMBL" id="SMC87724.1"/>
    </source>
</evidence>
<organism evidence="3 4">
    <name type="scientific">Fulvimarina manganoxydans</name>
    <dbReference type="NCBI Taxonomy" id="937218"/>
    <lineage>
        <taxon>Bacteria</taxon>
        <taxon>Pseudomonadati</taxon>
        <taxon>Pseudomonadota</taxon>
        <taxon>Alphaproteobacteria</taxon>
        <taxon>Hyphomicrobiales</taxon>
        <taxon>Aurantimonadaceae</taxon>
        <taxon>Fulvimarina</taxon>
    </lineage>
</organism>
<feature type="chain" id="PRO_5012868059" description="Beta-barrel assembly machine subunit BamF" evidence="2">
    <location>
        <begin position="22"/>
        <end position="146"/>
    </location>
</feature>
<proteinExistence type="predicted"/>
<evidence type="ECO:0000256" key="1">
    <source>
        <dbReference type="SAM" id="MobiDB-lite"/>
    </source>
</evidence>
<sequence length="146" mass="14941">MRARAGLATFGLIAAASSLSACQAFGPEEETSVGALRLSAAQPVASSQRLDEDGYPLLGAYPGAAAPQLSAAEVASADSRLNQVAASRTGTGGATGYDAKIASLKAIRDRRVSEAEAALATQPRPSRTTGRGPRPEDVLREIESSQ</sequence>
<accession>A0A1W2CS05</accession>
<evidence type="ECO:0000313" key="4">
    <source>
        <dbReference type="Proteomes" id="UP000192656"/>
    </source>
</evidence>
<feature type="region of interest" description="Disordered" evidence="1">
    <location>
        <begin position="112"/>
        <end position="146"/>
    </location>
</feature>
<dbReference type="RefSeq" id="WP_084410452.1">
    <property type="nucleotide sequence ID" value="NZ_FWXR01000011.1"/>
</dbReference>
<dbReference type="AlphaFoldDB" id="A0A1W2CS05"/>
<feature type="signal peptide" evidence="2">
    <location>
        <begin position="1"/>
        <end position="21"/>
    </location>
</feature>
<feature type="compositionally biased region" description="Basic and acidic residues" evidence="1">
    <location>
        <begin position="133"/>
        <end position="146"/>
    </location>
</feature>
<feature type="compositionally biased region" description="Low complexity" evidence="1">
    <location>
        <begin position="123"/>
        <end position="132"/>
    </location>
</feature>
<reference evidence="3 4" key="1">
    <citation type="submission" date="2017-04" db="EMBL/GenBank/DDBJ databases">
        <authorList>
            <person name="Afonso C.L."/>
            <person name="Miller P.J."/>
            <person name="Scott M.A."/>
            <person name="Spackman E."/>
            <person name="Goraichik I."/>
            <person name="Dimitrov K.M."/>
            <person name="Suarez D.L."/>
            <person name="Swayne D.E."/>
        </authorList>
    </citation>
    <scope>NUCLEOTIDE SEQUENCE [LARGE SCALE GENOMIC DNA]</scope>
    <source>
        <strain evidence="3 4">CGMCC 1.10972</strain>
    </source>
</reference>
<keyword evidence="4" id="KW-1185">Reference proteome</keyword>
<gene>
    <name evidence="3" type="ORF">SAMN06297251_11116</name>
</gene>
<dbReference type="EMBL" id="FWXR01000011">
    <property type="protein sequence ID" value="SMC87724.1"/>
    <property type="molecule type" value="Genomic_DNA"/>
</dbReference>
<evidence type="ECO:0000256" key="2">
    <source>
        <dbReference type="SAM" id="SignalP"/>
    </source>
</evidence>
<keyword evidence="2" id="KW-0732">Signal</keyword>
<name>A0A1W2CS05_9HYPH</name>
<dbReference type="PROSITE" id="PS51257">
    <property type="entry name" value="PROKAR_LIPOPROTEIN"/>
    <property type="match status" value="1"/>
</dbReference>